<feature type="transmembrane region" description="Helical" evidence="1">
    <location>
        <begin position="424"/>
        <end position="442"/>
    </location>
</feature>
<sequence length="449" mass="49866">MDKFLREPTTTTSCRTIVVEGLSKTAIRILGDVYGLDPEVFLQHSAGRPHFDQETPTSDMNQTTTSCVTLQWSAAGHIDIKSLILALNFGLVKPVFPQELENLAGRAAFISHGPDPSGVIIPDSSTAILCPFGMSSSSGVAALEKRLTLHFVGTSRLRPYHTTLILCDPAPVCYADEGRMRTLFSGLPRQRASAHNAALRPNGDGRGLKLHRYSEIDGTELSTAATAWRYLGKALPSPQSKIAPKARILSCVLQTICQDHAALLNSLINELSSLRAQLPDEQHILSSLKYLQWALLQHDALLHDMERSLSQLRVLWSNTRLQMEDSTRLHPYKCAWKIPNTRRTATDGLEEQIVDLLERHYGTRAKKLEMFNTLATTVSIIESERQIQEATSVTKLTELAFVFIPLSFSASLYSMQVKELQNGVSLWIFVTTAILILVLSYTSRLTLRS</sequence>
<keyword evidence="1" id="KW-0472">Membrane</keyword>
<evidence type="ECO:0000313" key="3">
    <source>
        <dbReference type="Proteomes" id="UP000504636"/>
    </source>
</evidence>
<reference evidence="4" key="2">
    <citation type="submission" date="2020-04" db="EMBL/GenBank/DDBJ databases">
        <authorList>
            <consortium name="NCBI Genome Project"/>
        </authorList>
    </citation>
    <scope>NUCLEOTIDE SEQUENCE</scope>
    <source>
        <strain evidence="4">CBS 304.34</strain>
    </source>
</reference>
<reference evidence="4" key="3">
    <citation type="submission" date="2025-04" db="UniProtKB">
        <authorList>
            <consortium name="RefSeq"/>
        </authorList>
    </citation>
    <scope>IDENTIFICATION</scope>
    <source>
        <strain evidence="4">CBS 304.34</strain>
    </source>
</reference>
<dbReference type="GeneID" id="54469324"/>
<gene>
    <name evidence="2 4" type="ORF">BDZ99DRAFT_575091</name>
</gene>
<keyword evidence="3" id="KW-1185">Reference proteome</keyword>
<dbReference type="Proteomes" id="UP000504636">
    <property type="component" value="Unplaced"/>
</dbReference>
<evidence type="ECO:0000313" key="4">
    <source>
        <dbReference type="RefSeq" id="XP_033571862.1"/>
    </source>
</evidence>
<evidence type="ECO:0000313" key="2">
    <source>
        <dbReference type="EMBL" id="KAF2804898.1"/>
    </source>
</evidence>
<protein>
    <recommendedName>
        <fullName evidence="5">Cora-domain-containing protein</fullName>
    </recommendedName>
</protein>
<accession>A0A6A6Y8M1</accession>
<proteinExistence type="predicted"/>
<name>A0A6A6Y8M1_9PEZI</name>
<dbReference type="Gene3D" id="1.20.58.340">
    <property type="entry name" value="Magnesium transport protein CorA, transmembrane region"/>
    <property type="match status" value="1"/>
</dbReference>
<organism evidence="2">
    <name type="scientific">Mytilinidion resinicola</name>
    <dbReference type="NCBI Taxonomy" id="574789"/>
    <lineage>
        <taxon>Eukaryota</taxon>
        <taxon>Fungi</taxon>
        <taxon>Dikarya</taxon>
        <taxon>Ascomycota</taxon>
        <taxon>Pezizomycotina</taxon>
        <taxon>Dothideomycetes</taxon>
        <taxon>Pleosporomycetidae</taxon>
        <taxon>Mytilinidiales</taxon>
        <taxon>Mytilinidiaceae</taxon>
        <taxon>Mytilinidion</taxon>
    </lineage>
</organism>
<dbReference type="RefSeq" id="XP_033571862.1">
    <property type="nucleotide sequence ID" value="XM_033728431.1"/>
</dbReference>
<keyword evidence="1" id="KW-1133">Transmembrane helix</keyword>
<dbReference type="AlphaFoldDB" id="A0A6A6Y8M1"/>
<dbReference type="OrthoDB" id="3231000at2759"/>
<dbReference type="EMBL" id="MU003711">
    <property type="protein sequence ID" value="KAF2804898.1"/>
    <property type="molecule type" value="Genomic_DNA"/>
</dbReference>
<keyword evidence="1" id="KW-0812">Transmembrane</keyword>
<reference evidence="2 4" key="1">
    <citation type="journal article" date="2020" name="Stud. Mycol.">
        <title>101 Dothideomycetes genomes: a test case for predicting lifestyles and emergence of pathogens.</title>
        <authorList>
            <person name="Haridas S."/>
            <person name="Albert R."/>
            <person name="Binder M."/>
            <person name="Bloem J."/>
            <person name="Labutti K."/>
            <person name="Salamov A."/>
            <person name="Andreopoulos B."/>
            <person name="Baker S."/>
            <person name="Barry K."/>
            <person name="Bills G."/>
            <person name="Bluhm B."/>
            <person name="Cannon C."/>
            <person name="Castanera R."/>
            <person name="Culley D."/>
            <person name="Daum C."/>
            <person name="Ezra D."/>
            <person name="Gonzalez J."/>
            <person name="Henrissat B."/>
            <person name="Kuo A."/>
            <person name="Liang C."/>
            <person name="Lipzen A."/>
            <person name="Lutzoni F."/>
            <person name="Magnuson J."/>
            <person name="Mondo S."/>
            <person name="Nolan M."/>
            <person name="Ohm R."/>
            <person name="Pangilinan J."/>
            <person name="Park H.-J."/>
            <person name="Ramirez L."/>
            <person name="Alfaro M."/>
            <person name="Sun H."/>
            <person name="Tritt A."/>
            <person name="Yoshinaga Y."/>
            <person name="Zwiers L.-H."/>
            <person name="Turgeon B."/>
            <person name="Goodwin S."/>
            <person name="Spatafora J."/>
            <person name="Crous P."/>
            <person name="Grigoriev I."/>
        </authorList>
    </citation>
    <scope>NUCLEOTIDE SEQUENCE</scope>
    <source>
        <strain evidence="2 4">CBS 304.34</strain>
    </source>
</reference>
<evidence type="ECO:0008006" key="5">
    <source>
        <dbReference type="Google" id="ProtNLM"/>
    </source>
</evidence>
<evidence type="ECO:0000256" key="1">
    <source>
        <dbReference type="SAM" id="Phobius"/>
    </source>
</evidence>